<evidence type="ECO:0000256" key="2">
    <source>
        <dbReference type="ARBA" id="ARBA00024179"/>
    </source>
</evidence>
<keyword evidence="3" id="KW-0479">Metal-binding</keyword>
<gene>
    <name evidence="4" type="ORF">FB558_2578</name>
</gene>
<comment type="caution">
    <text evidence="4">The sequence shown here is derived from an EMBL/GenBank/DDBJ whole genome shotgun (WGS) entry which is preliminary data.</text>
</comment>
<organism evidence="4 5">
    <name type="scientific">Pseudonocardia kunmingensis</name>
    <dbReference type="NCBI Taxonomy" id="630975"/>
    <lineage>
        <taxon>Bacteria</taxon>
        <taxon>Bacillati</taxon>
        <taxon>Actinomycetota</taxon>
        <taxon>Actinomycetes</taxon>
        <taxon>Pseudonocardiales</taxon>
        <taxon>Pseudonocardiaceae</taxon>
        <taxon>Pseudonocardia</taxon>
    </lineage>
</organism>
<dbReference type="EMBL" id="VFPA01000001">
    <property type="protein sequence ID" value="TQM15785.1"/>
    <property type="molecule type" value="Genomic_DNA"/>
</dbReference>
<protein>
    <recommendedName>
        <fullName evidence="3">Trehalose 6-phosphate phosphatase</fullName>
        <ecNumber evidence="3">3.1.3.12</ecNumber>
    </recommendedName>
</protein>
<accession>A0A543E2H5</accession>
<evidence type="ECO:0000313" key="4">
    <source>
        <dbReference type="EMBL" id="TQM15785.1"/>
    </source>
</evidence>
<name>A0A543E2H5_9PSEU</name>
<dbReference type="GO" id="GO:0005992">
    <property type="term" value="P:trehalose biosynthetic process"/>
    <property type="evidence" value="ECO:0007669"/>
    <property type="project" value="UniProtKB-UniPathway"/>
</dbReference>
<dbReference type="EC" id="3.1.3.12" evidence="3"/>
<dbReference type="AlphaFoldDB" id="A0A543E2H5"/>
<comment type="cofactor">
    <cofactor evidence="3">
        <name>Mg(2+)</name>
        <dbReference type="ChEBI" id="CHEBI:18420"/>
    </cofactor>
</comment>
<reference evidence="4 5" key="1">
    <citation type="submission" date="2019-06" db="EMBL/GenBank/DDBJ databases">
        <title>Sequencing the genomes of 1000 actinobacteria strains.</title>
        <authorList>
            <person name="Klenk H.-P."/>
        </authorList>
    </citation>
    <scope>NUCLEOTIDE SEQUENCE [LARGE SCALE GENOMIC DNA]</scope>
    <source>
        <strain evidence="4 5">DSM 45301</strain>
    </source>
</reference>
<proteinExistence type="inferred from homology"/>
<comment type="function">
    <text evidence="2 3">Removes the phosphate from trehalose 6-phosphate to produce free trehalose.</text>
</comment>
<dbReference type="Proteomes" id="UP000315677">
    <property type="component" value="Unassembled WGS sequence"/>
</dbReference>
<dbReference type="Gene3D" id="3.40.50.1000">
    <property type="entry name" value="HAD superfamily/HAD-like"/>
    <property type="match status" value="1"/>
</dbReference>
<dbReference type="GO" id="GO:0046872">
    <property type="term" value="F:metal ion binding"/>
    <property type="evidence" value="ECO:0007669"/>
    <property type="project" value="UniProtKB-KW"/>
</dbReference>
<evidence type="ECO:0000313" key="5">
    <source>
        <dbReference type="Proteomes" id="UP000315677"/>
    </source>
</evidence>
<dbReference type="RefSeq" id="WP_246106393.1">
    <property type="nucleotide sequence ID" value="NZ_VFPA01000001.1"/>
</dbReference>
<comment type="catalytic activity">
    <reaction evidence="3">
        <text>alpha,alpha-trehalose 6-phosphate + H2O = alpha,alpha-trehalose + phosphate</text>
        <dbReference type="Rhea" id="RHEA:23420"/>
        <dbReference type="ChEBI" id="CHEBI:15377"/>
        <dbReference type="ChEBI" id="CHEBI:16551"/>
        <dbReference type="ChEBI" id="CHEBI:43474"/>
        <dbReference type="ChEBI" id="CHEBI:58429"/>
        <dbReference type="EC" id="3.1.3.12"/>
    </reaction>
</comment>
<evidence type="ECO:0000256" key="1">
    <source>
        <dbReference type="ARBA" id="ARBA00022801"/>
    </source>
</evidence>
<dbReference type="InterPro" id="IPR003337">
    <property type="entry name" value="Trehalose_PPase"/>
</dbReference>
<sequence>MTDLDAAARELARVPRLLVALDFDGVLAPIVDVPSQARPLPATAAAIDALAGLPDTTVALLSGRGLADLATVSGFGRPVRMVGSHGGEFDDGDAGSLLDDAQRARLDRLVAELRELVDGEPGVALEGKPAGVAVHVRNAPPEVATRVLDAVRAGPAARDGIEVTPGKAVLDLSVVRMDKGAALEVLRERVDAGAVLFAGDDVTDETAFARLRPGDVGVKVGPGDTAAEHRVDGPPDVGALLELLVQVRGGR</sequence>
<keyword evidence="5" id="KW-1185">Reference proteome</keyword>
<dbReference type="InterPro" id="IPR044651">
    <property type="entry name" value="OTSB-like"/>
</dbReference>
<comment type="pathway">
    <text evidence="3">Glycan biosynthesis; trehalose biosynthesis.</text>
</comment>
<dbReference type="SUPFAM" id="SSF56784">
    <property type="entry name" value="HAD-like"/>
    <property type="match status" value="1"/>
</dbReference>
<dbReference type="NCBIfam" id="TIGR00685">
    <property type="entry name" value="T6PP"/>
    <property type="match status" value="1"/>
</dbReference>
<keyword evidence="3" id="KW-0460">Magnesium</keyword>
<dbReference type="Pfam" id="PF02358">
    <property type="entry name" value="Trehalose_PPase"/>
    <property type="match status" value="1"/>
</dbReference>
<dbReference type="UniPathway" id="UPA00299"/>
<dbReference type="InterPro" id="IPR036412">
    <property type="entry name" value="HAD-like_sf"/>
</dbReference>
<dbReference type="GO" id="GO:0004805">
    <property type="term" value="F:trehalose-phosphatase activity"/>
    <property type="evidence" value="ECO:0007669"/>
    <property type="project" value="UniProtKB-EC"/>
</dbReference>
<keyword evidence="1 3" id="KW-0378">Hydrolase</keyword>
<dbReference type="InterPro" id="IPR023214">
    <property type="entry name" value="HAD_sf"/>
</dbReference>
<dbReference type="PANTHER" id="PTHR43768:SF3">
    <property type="entry name" value="TREHALOSE 6-PHOSPHATE PHOSPHATASE"/>
    <property type="match status" value="1"/>
</dbReference>
<comment type="similarity">
    <text evidence="3">Belongs to the trehalose phosphatase family.</text>
</comment>
<evidence type="ECO:0000256" key="3">
    <source>
        <dbReference type="RuleBase" id="RU361117"/>
    </source>
</evidence>
<dbReference type="Gene3D" id="3.30.70.1020">
    <property type="entry name" value="Trehalose-6-phosphate phosphatase related protein, domain 2"/>
    <property type="match status" value="1"/>
</dbReference>
<dbReference type="PANTHER" id="PTHR43768">
    <property type="entry name" value="TREHALOSE 6-PHOSPHATE PHOSPHATASE"/>
    <property type="match status" value="1"/>
</dbReference>